<dbReference type="AlphaFoldDB" id="A0A840Q605"/>
<dbReference type="SUPFAM" id="SSF52129">
    <property type="entry name" value="Caspase-like"/>
    <property type="match status" value="1"/>
</dbReference>
<dbReference type="InterPro" id="IPR029030">
    <property type="entry name" value="Caspase-like_dom_sf"/>
</dbReference>
<dbReference type="RefSeq" id="WP_184726735.1">
    <property type="nucleotide sequence ID" value="NZ_JACHIW010000001.1"/>
</dbReference>
<keyword evidence="4" id="KW-1185">Reference proteome</keyword>
<dbReference type="Gene3D" id="3.40.50.1460">
    <property type="match status" value="1"/>
</dbReference>
<evidence type="ECO:0000259" key="2">
    <source>
        <dbReference type="Pfam" id="PF00656"/>
    </source>
</evidence>
<dbReference type="InterPro" id="IPR011600">
    <property type="entry name" value="Pept_C14_caspase"/>
</dbReference>
<dbReference type="Pfam" id="PF00656">
    <property type="entry name" value="Peptidase_C14"/>
    <property type="match status" value="1"/>
</dbReference>
<feature type="region of interest" description="Disordered" evidence="1">
    <location>
        <begin position="150"/>
        <end position="215"/>
    </location>
</feature>
<dbReference type="EMBL" id="JACHIW010000001">
    <property type="protein sequence ID" value="MBB5155387.1"/>
    <property type="molecule type" value="Genomic_DNA"/>
</dbReference>
<protein>
    <recommendedName>
        <fullName evidence="2">Peptidase C14 caspase domain-containing protein</fullName>
    </recommendedName>
</protein>
<comment type="caution">
    <text evidence="3">The sequence shown here is derived from an EMBL/GenBank/DDBJ whole genome shotgun (WGS) entry which is preliminary data.</text>
</comment>
<evidence type="ECO:0000256" key="1">
    <source>
        <dbReference type="SAM" id="MobiDB-lite"/>
    </source>
</evidence>
<dbReference type="GO" id="GO:0006508">
    <property type="term" value="P:proteolysis"/>
    <property type="evidence" value="ECO:0007669"/>
    <property type="project" value="InterPro"/>
</dbReference>
<accession>A0A840Q605</accession>
<organism evidence="3 4">
    <name type="scientific">Saccharopolyspora phatthalungensis</name>
    <dbReference type="NCBI Taxonomy" id="664693"/>
    <lineage>
        <taxon>Bacteria</taxon>
        <taxon>Bacillati</taxon>
        <taxon>Actinomycetota</taxon>
        <taxon>Actinomycetes</taxon>
        <taxon>Pseudonocardiales</taxon>
        <taxon>Pseudonocardiaceae</taxon>
        <taxon>Saccharopolyspora</taxon>
    </lineage>
</organism>
<evidence type="ECO:0000313" key="4">
    <source>
        <dbReference type="Proteomes" id="UP000584374"/>
    </source>
</evidence>
<dbReference type="GO" id="GO:0004197">
    <property type="term" value="F:cysteine-type endopeptidase activity"/>
    <property type="evidence" value="ECO:0007669"/>
    <property type="project" value="InterPro"/>
</dbReference>
<feature type="domain" description="Peptidase C14 caspase" evidence="2">
    <location>
        <begin position="4"/>
        <end position="86"/>
    </location>
</feature>
<feature type="compositionally biased region" description="Basic residues" evidence="1">
    <location>
        <begin position="157"/>
        <end position="176"/>
    </location>
</feature>
<reference evidence="3 4" key="1">
    <citation type="submission" date="2020-08" db="EMBL/GenBank/DDBJ databases">
        <title>Sequencing the genomes of 1000 actinobacteria strains.</title>
        <authorList>
            <person name="Klenk H.-P."/>
        </authorList>
    </citation>
    <scope>NUCLEOTIDE SEQUENCE [LARGE SCALE GENOMIC DNA]</scope>
    <source>
        <strain evidence="3 4">DSM 45584</strain>
    </source>
</reference>
<dbReference type="Proteomes" id="UP000584374">
    <property type="component" value="Unassembled WGS sequence"/>
</dbReference>
<sequence>MAGRRIALLVATSLYGDPGLRGLRAPAGEAEELKEVLRSQGDFTAEVLRNESKSQIERGIEDLFQRAGPDDLVLLYLSCHGIKNDGGQLLFAACNTEGSDRVLRGQFGFRPAPAARVPGGHESRPAGLLLQRRLLARFDAEVGRWADRSAPAGRAGNIRHHRDQRVGVRLRRRAADRHRSGAVGNVESPQRAPQRSGRRRGRRTSASPGWASAPL</sequence>
<gene>
    <name evidence="3" type="ORF">BJ970_002921</name>
</gene>
<proteinExistence type="predicted"/>
<name>A0A840Q605_9PSEU</name>
<evidence type="ECO:0000313" key="3">
    <source>
        <dbReference type="EMBL" id="MBB5155387.1"/>
    </source>
</evidence>